<dbReference type="Proteomes" id="UP000054007">
    <property type="component" value="Unassembled WGS sequence"/>
</dbReference>
<keyword evidence="1" id="KW-0472">Membrane</keyword>
<name>A0A0D7BD59_9AGAR</name>
<protein>
    <submittedName>
        <fullName evidence="2">Uncharacterized protein</fullName>
    </submittedName>
</protein>
<feature type="transmembrane region" description="Helical" evidence="1">
    <location>
        <begin position="12"/>
        <end position="35"/>
    </location>
</feature>
<proteinExistence type="predicted"/>
<dbReference type="AlphaFoldDB" id="A0A0D7BD59"/>
<gene>
    <name evidence="2" type="ORF">CYLTODRAFT_292533</name>
</gene>
<accession>A0A0D7BD59</accession>
<keyword evidence="1" id="KW-1133">Transmembrane helix</keyword>
<keyword evidence="1" id="KW-0812">Transmembrane</keyword>
<evidence type="ECO:0000313" key="2">
    <source>
        <dbReference type="EMBL" id="KIY67486.1"/>
    </source>
</evidence>
<reference evidence="2 3" key="1">
    <citation type="journal article" date="2015" name="Fungal Genet. Biol.">
        <title>Evolution of novel wood decay mechanisms in Agaricales revealed by the genome sequences of Fistulina hepatica and Cylindrobasidium torrendii.</title>
        <authorList>
            <person name="Floudas D."/>
            <person name="Held B.W."/>
            <person name="Riley R."/>
            <person name="Nagy L.G."/>
            <person name="Koehler G."/>
            <person name="Ransdell A.S."/>
            <person name="Younus H."/>
            <person name="Chow J."/>
            <person name="Chiniquy J."/>
            <person name="Lipzen A."/>
            <person name="Tritt A."/>
            <person name="Sun H."/>
            <person name="Haridas S."/>
            <person name="LaButti K."/>
            <person name="Ohm R.A."/>
            <person name="Kues U."/>
            <person name="Blanchette R.A."/>
            <person name="Grigoriev I.V."/>
            <person name="Minto R.E."/>
            <person name="Hibbett D.S."/>
        </authorList>
    </citation>
    <scope>NUCLEOTIDE SEQUENCE [LARGE SCALE GENOMIC DNA]</scope>
    <source>
        <strain evidence="2 3">FP15055 ss-10</strain>
    </source>
</reference>
<organism evidence="2 3">
    <name type="scientific">Cylindrobasidium torrendii FP15055 ss-10</name>
    <dbReference type="NCBI Taxonomy" id="1314674"/>
    <lineage>
        <taxon>Eukaryota</taxon>
        <taxon>Fungi</taxon>
        <taxon>Dikarya</taxon>
        <taxon>Basidiomycota</taxon>
        <taxon>Agaricomycotina</taxon>
        <taxon>Agaricomycetes</taxon>
        <taxon>Agaricomycetidae</taxon>
        <taxon>Agaricales</taxon>
        <taxon>Marasmiineae</taxon>
        <taxon>Physalacriaceae</taxon>
        <taxon>Cylindrobasidium</taxon>
    </lineage>
</organism>
<dbReference type="EMBL" id="KN880525">
    <property type="protein sequence ID" value="KIY67486.1"/>
    <property type="molecule type" value="Genomic_DNA"/>
</dbReference>
<evidence type="ECO:0000256" key="1">
    <source>
        <dbReference type="SAM" id="Phobius"/>
    </source>
</evidence>
<sequence length="75" mass="8387">MTPSPKSPEFAIPVVFFFLAAASIGLGDFTTAVLTNVQRTLNSRRALIISRGPRHDLTADRSRRVAVGHRREPWR</sequence>
<keyword evidence="3" id="KW-1185">Reference proteome</keyword>
<evidence type="ECO:0000313" key="3">
    <source>
        <dbReference type="Proteomes" id="UP000054007"/>
    </source>
</evidence>